<evidence type="ECO:0000313" key="3">
    <source>
        <dbReference type="EMBL" id="OGY51910.1"/>
    </source>
</evidence>
<dbReference type="PANTHER" id="PTHR42879">
    <property type="entry name" value="3-OXOACYL-(ACYL-CARRIER-PROTEIN) REDUCTASE"/>
    <property type="match status" value="1"/>
</dbReference>
<dbReference type="Gene3D" id="3.40.50.720">
    <property type="entry name" value="NAD(P)-binding Rossmann-like Domain"/>
    <property type="match status" value="1"/>
</dbReference>
<dbReference type="InterPro" id="IPR036291">
    <property type="entry name" value="NAD(P)-bd_dom_sf"/>
</dbReference>
<name>A0A1G1YJP3_9BACT</name>
<dbReference type="NCBIfam" id="NF009466">
    <property type="entry name" value="PRK12826.1-2"/>
    <property type="match status" value="1"/>
</dbReference>
<comment type="similarity">
    <text evidence="1">Belongs to the short-chain dehydrogenases/reductases (SDR) family.</text>
</comment>
<dbReference type="SMART" id="SM00822">
    <property type="entry name" value="PKS_KR"/>
    <property type="match status" value="1"/>
</dbReference>
<dbReference type="Proteomes" id="UP000177376">
    <property type="component" value="Unassembled WGS sequence"/>
</dbReference>
<dbReference type="FunFam" id="3.40.50.720:FF:000084">
    <property type="entry name" value="Short-chain dehydrogenase reductase"/>
    <property type="match status" value="1"/>
</dbReference>
<dbReference type="SUPFAM" id="SSF51735">
    <property type="entry name" value="NAD(P)-binding Rossmann-fold domains"/>
    <property type="match status" value="1"/>
</dbReference>
<dbReference type="PRINTS" id="PR00080">
    <property type="entry name" value="SDRFAMILY"/>
</dbReference>
<feature type="domain" description="Ketoreductase" evidence="2">
    <location>
        <begin position="6"/>
        <end position="188"/>
    </location>
</feature>
<protein>
    <recommendedName>
        <fullName evidence="2">Ketoreductase domain-containing protein</fullName>
    </recommendedName>
</protein>
<dbReference type="CDD" id="cd05233">
    <property type="entry name" value="SDR_c"/>
    <property type="match status" value="1"/>
</dbReference>
<dbReference type="InterPro" id="IPR050259">
    <property type="entry name" value="SDR"/>
</dbReference>
<dbReference type="PRINTS" id="PR00081">
    <property type="entry name" value="GDHRDH"/>
</dbReference>
<dbReference type="InterPro" id="IPR020904">
    <property type="entry name" value="Sc_DH/Rdtase_CS"/>
</dbReference>
<dbReference type="PROSITE" id="PS00061">
    <property type="entry name" value="ADH_SHORT"/>
    <property type="match status" value="1"/>
</dbReference>
<organism evidence="3 4">
    <name type="scientific">Candidatus Buchananbacteria bacterium RIFCSPLOWO2_01_FULL_39_33</name>
    <dbReference type="NCBI Taxonomy" id="1797543"/>
    <lineage>
        <taxon>Bacteria</taxon>
        <taxon>Candidatus Buchananiibacteriota</taxon>
    </lineage>
</organism>
<comment type="caution">
    <text evidence="3">The sequence shown here is derived from an EMBL/GenBank/DDBJ whole genome shotgun (WGS) entry which is preliminary data.</text>
</comment>
<dbReference type="InterPro" id="IPR057326">
    <property type="entry name" value="KR_dom"/>
</dbReference>
<evidence type="ECO:0000313" key="4">
    <source>
        <dbReference type="Proteomes" id="UP000177376"/>
    </source>
</evidence>
<sequence length="246" mass="26117">MILKNKVAIVTGAKQGIGYGIALALAKEGCKVVVSDLNQKDCQVAAEKIKKEGVKILAVACDVSKKSEVDNLIAKTVKEFSQLDILVNNAGIFPFVPFLDMKEADWDRVIDTNLKSIFLCSQAALKKMKAGGKIVNISSIASFVGFEGLTHYCASKGGINALVRALALELAPKKINVNAVAPGAINTPGAAGVMTKKEKDQTIAIIPAKRFGLPEDIANTVVFLASNKADYITGQTIIVDGGWTLR</sequence>
<dbReference type="NCBIfam" id="NF005559">
    <property type="entry name" value="PRK07231.1"/>
    <property type="match status" value="1"/>
</dbReference>
<evidence type="ECO:0000256" key="1">
    <source>
        <dbReference type="ARBA" id="ARBA00006484"/>
    </source>
</evidence>
<accession>A0A1G1YJP3</accession>
<proteinExistence type="inferred from homology"/>
<dbReference type="EMBL" id="MHIM01000028">
    <property type="protein sequence ID" value="OGY51910.1"/>
    <property type="molecule type" value="Genomic_DNA"/>
</dbReference>
<evidence type="ECO:0000259" key="2">
    <source>
        <dbReference type="SMART" id="SM00822"/>
    </source>
</evidence>
<dbReference type="InterPro" id="IPR002347">
    <property type="entry name" value="SDR_fam"/>
</dbReference>
<dbReference type="GO" id="GO:0032787">
    <property type="term" value="P:monocarboxylic acid metabolic process"/>
    <property type="evidence" value="ECO:0007669"/>
    <property type="project" value="UniProtKB-ARBA"/>
</dbReference>
<reference evidence="3 4" key="1">
    <citation type="journal article" date="2016" name="Nat. Commun.">
        <title>Thousands of microbial genomes shed light on interconnected biogeochemical processes in an aquifer system.</title>
        <authorList>
            <person name="Anantharaman K."/>
            <person name="Brown C.T."/>
            <person name="Hug L.A."/>
            <person name="Sharon I."/>
            <person name="Castelle C.J."/>
            <person name="Probst A.J."/>
            <person name="Thomas B.C."/>
            <person name="Singh A."/>
            <person name="Wilkins M.J."/>
            <person name="Karaoz U."/>
            <person name="Brodie E.L."/>
            <person name="Williams K.H."/>
            <person name="Hubbard S.S."/>
            <person name="Banfield J.F."/>
        </authorList>
    </citation>
    <scope>NUCLEOTIDE SEQUENCE [LARGE SCALE GENOMIC DNA]</scope>
</reference>
<dbReference type="PANTHER" id="PTHR42879:SF2">
    <property type="entry name" value="3-OXOACYL-[ACYL-CARRIER-PROTEIN] REDUCTASE FABG"/>
    <property type="match status" value="1"/>
</dbReference>
<dbReference type="AlphaFoldDB" id="A0A1G1YJP3"/>
<gene>
    <name evidence="3" type="ORF">A3A02_01170</name>
</gene>
<dbReference type="Pfam" id="PF13561">
    <property type="entry name" value="adh_short_C2"/>
    <property type="match status" value="1"/>
</dbReference>